<dbReference type="PROSITE" id="PS51372">
    <property type="entry name" value="PRD_2"/>
    <property type="match status" value="2"/>
</dbReference>
<keyword evidence="6" id="KW-1185">Reference proteome</keyword>
<name>A0ABN5PR50_9ACTO</name>
<reference evidence="5 6" key="1">
    <citation type="submission" date="2018-09" db="EMBL/GenBank/DDBJ databases">
        <authorList>
            <person name="Li J."/>
        </authorList>
    </citation>
    <scope>NUCLEOTIDE SEQUENCE [LARGE SCALE GENOMIC DNA]</scope>
    <source>
        <strain evidence="5 6">2129</strain>
    </source>
</reference>
<dbReference type="SMART" id="SM01061">
    <property type="entry name" value="CAT_RBD"/>
    <property type="match status" value="1"/>
</dbReference>
<proteinExistence type="predicted"/>
<organism evidence="5 6">
    <name type="scientific">Actinomyces lilanjuaniae</name>
    <dbReference type="NCBI Taxonomy" id="2321394"/>
    <lineage>
        <taxon>Bacteria</taxon>
        <taxon>Bacillati</taxon>
        <taxon>Actinomycetota</taxon>
        <taxon>Actinomycetes</taxon>
        <taxon>Actinomycetales</taxon>
        <taxon>Actinomycetaceae</taxon>
        <taxon>Actinomyces</taxon>
    </lineage>
</organism>
<sequence>MRILRVFNNNVVLARDELGRETVVTGRGVGFQARPGQEVDASRVARRFVPARNAGSVGEVIADIPLERITLIEEALSRATRELGAPTPSSTVLAVVDHVNQAMERVRQGLVMDYPLRAEVAHLHPEELRLAERMIDELNAVQEVQLPAGEATALALHLFNAVVGSPSAERAWQQSRLIAQIFDVLTRAYGQDFDPDSIDAARLAAHLRYFLTRVRTGEQVADGTAHAVARVLRETRPRAYQIALRIRELLELRLANPVSADETAYLTIHVARLEDAASQARRAGSHTSEAVLD</sequence>
<evidence type="ECO:0000313" key="6">
    <source>
        <dbReference type="Proteomes" id="UP000273001"/>
    </source>
</evidence>
<dbReference type="Proteomes" id="UP000273001">
    <property type="component" value="Chromosome"/>
</dbReference>
<keyword evidence="1" id="KW-0677">Repeat</keyword>
<dbReference type="PANTHER" id="PTHR30185">
    <property type="entry name" value="CRYPTIC BETA-GLUCOSIDE BGL OPERON ANTITERMINATOR"/>
    <property type="match status" value="1"/>
</dbReference>
<dbReference type="Pfam" id="PF03123">
    <property type="entry name" value="CAT_RBD"/>
    <property type="match status" value="1"/>
</dbReference>
<dbReference type="InterPro" id="IPR011608">
    <property type="entry name" value="PRD"/>
</dbReference>
<dbReference type="Gene3D" id="1.20.58.1950">
    <property type="match status" value="1"/>
</dbReference>
<keyword evidence="2" id="KW-0805">Transcription regulation</keyword>
<dbReference type="Gene3D" id="1.10.1790.10">
    <property type="entry name" value="PRD domain"/>
    <property type="match status" value="1"/>
</dbReference>
<evidence type="ECO:0000256" key="3">
    <source>
        <dbReference type="ARBA" id="ARBA00023163"/>
    </source>
</evidence>
<dbReference type="RefSeq" id="WP_120205882.1">
    <property type="nucleotide sequence ID" value="NZ_CP032514.1"/>
</dbReference>
<dbReference type="InterPro" id="IPR036634">
    <property type="entry name" value="PRD_sf"/>
</dbReference>
<gene>
    <name evidence="5" type="ORF">D5R93_06850</name>
</gene>
<evidence type="ECO:0000256" key="1">
    <source>
        <dbReference type="ARBA" id="ARBA00022737"/>
    </source>
</evidence>
<dbReference type="InterPro" id="IPR050661">
    <property type="entry name" value="BglG_antiterminators"/>
</dbReference>
<accession>A0ABN5PR50</accession>
<dbReference type="PANTHER" id="PTHR30185:SF18">
    <property type="entry name" value="TRANSCRIPTIONAL REGULATOR MTLR"/>
    <property type="match status" value="1"/>
</dbReference>
<dbReference type="Gene3D" id="1.20.890.100">
    <property type="match status" value="1"/>
</dbReference>
<evidence type="ECO:0000313" key="5">
    <source>
        <dbReference type="EMBL" id="AYD90863.1"/>
    </source>
</evidence>
<dbReference type="EMBL" id="CP032514">
    <property type="protein sequence ID" value="AYD90863.1"/>
    <property type="molecule type" value="Genomic_DNA"/>
</dbReference>
<protein>
    <submittedName>
        <fullName evidence="5">PRD domain-containing protein</fullName>
    </submittedName>
</protein>
<dbReference type="InterPro" id="IPR036650">
    <property type="entry name" value="CAT_RNA-bd_dom_sf"/>
</dbReference>
<dbReference type="Pfam" id="PF00874">
    <property type="entry name" value="PRD"/>
    <property type="match status" value="2"/>
</dbReference>
<dbReference type="Gene3D" id="2.30.24.10">
    <property type="entry name" value="CAT RNA-binding domain"/>
    <property type="match status" value="1"/>
</dbReference>
<feature type="domain" description="PRD" evidence="4">
    <location>
        <begin position="63"/>
        <end position="168"/>
    </location>
</feature>
<evidence type="ECO:0000259" key="4">
    <source>
        <dbReference type="PROSITE" id="PS51372"/>
    </source>
</evidence>
<dbReference type="SUPFAM" id="SSF63520">
    <property type="entry name" value="PTS-regulatory domain, PRD"/>
    <property type="match status" value="2"/>
</dbReference>
<dbReference type="SUPFAM" id="SSF50151">
    <property type="entry name" value="SacY-like RNA-binding domain"/>
    <property type="match status" value="1"/>
</dbReference>
<keyword evidence="3" id="KW-0804">Transcription</keyword>
<evidence type="ECO:0000256" key="2">
    <source>
        <dbReference type="ARBA" id="ARBA00023015"/>
    </source>
</evidence>
<feature type="domain" description="PRD" evidence="4">
    <location>
        <begin position="169"/>
        <end position="280"/>
    </location>
</feature>
<dbReference type="InterPro" id="IPR004341">
    <property type="entry name" value="CAT_RNA-bd_dom"/>
</dbReference>